<evidence type="ECO:0000256" key="4">
    <source>
        <dbReference type="ARBA" id="ARBA00022729"/>
    </source>
</evidence>
<evidence type="ECO:0000256" key="6">
    <source>
        <dbReference type="ARBA" id="ARBA00023186"/>
    </source>
</evidence>
<dbReference type="PRINTS" id="PR00969">
    <property type="entry name" value="CHAPERONPILI"/>
</dbReference>
<comment type="subcellular location">
    <subcellularLocation>
        <location evidence="1 8">Periplasm</location>
    </subcellularLocation>
</comment>
<dbReference type="PROSITE" id="PS00635">
    <property type="entry name" value="PILI_CHAPERONE"/>
    <property type="match status" value="1"/>
</dbReference>
<dbReference type="FunFam" id="2.60.40.10:FF:000458">
    <property type="entry name" value="Molecular chaperone FimC"/>
    <property type="match status" value="1"/>
</dbReference>
<evidence type="ECO:0000259" key="11">
    <source>
        <dbReference type="Pfam" id="PF02753"/>
    </source>
</evidence>
<protein>
    <submittedName>
        <fullName evidence="12">Putative fimbrial chaperone YadV</fullName>
    </submittedName>
</protein>
<dbReference type="InterPro" id="IPR016148">
    <property type="entry name" value="Pili_assmbl_chaperone_C"/>
</dbReference>
<keyword evidence="3" id="KW-1029">Fimbrium biogenesis</keyword>
<evidence type="ECO:0000256" key="5">
    <source>
        <dbReference type="ARBA" id="ARBA00022764"/>
    </source>
</evidence>
<dbReference type="Pfam" id="PF02753">
    <property type="entry name" value="PapD_C"/>
    <property type="match status" value="1"/>
</dbReference>
<proteinExistence type="inferred from homology"/>
<dbReference type="SUPFAM" id="SSF49354">
    <property type="entry name" value="PapD-like"/>
    <property type="match status" value="1"/>
</dbReference>
<dbReference type="EMBL" id="CADIJX010000003">
    <property type="protein sequence ID" value="CAB3653897.1"/>
    <property type="molecule type" value="Genomic_DNA"/>
</dbReference>
<dbReference type="Pfam" id="PF00345">
    <property type="entry name" value="PapD_N"/>
    <property type="match status" value="1"/>
</dbReference>
<dbReference type="Proteomes" id="UP000494108">
    <property type="component" value="Unassembled WGS sequence"/>
</dbReference>
<dbReference type="AlphaFoldDB" id="A0A6S6Z7B0"/>
<dbReference type="InterPro" id="IPR036316">
    <property type="entry name" value="Pili_assmbl_chap_C_dom_sf"/>
</dbReference>
<dbReference type="Gene3D" id="2.60.40.10">
    <property type="entry name" value="Immunoglobulins"/>
    <property type="match status" value="2"/>
</dbReference>
<feature type="chain" id="PRO_5028813336" evidence="9">
    <location>
        <begin position="29"/>
        <end position="252"/>
    </location>
</feature>
<dbReference type="InterPro" id="IPR016147">
    <property type="entry name" value="Pili_assmbl_chaperone_N"/>
</dbReference>
<gene>
    <name evidence="12" type="primary">yadV_3</name>
    <name evidence="12" type="ORF">LMG3431_02997</name>
</gene>
<accession>A0A6S6Z7B0</accession>
<evidence type="ECO:0000313" key="13">
    <source>
        <dbReference type="Proteomes" id="UP000494108"/>
    </source>
</evidence>
<organism evidence="12 13">
    <name type="scientific">Achromobacter pestifer</name>
    <dbReference type="NCBI Taxonomy" id="1353889"/>
    <lineage>
        <taxon>Bacteria</taxon>
        <taxon>Pseudomonadati</taxon>
        <taxon>Pseudomonadota</taxon>
        <taxon>Betaproteobacteria</taxon>
        <taxon>Burkholderiales</taxon>
        <taxon>Alcaligenaceae</taxon>
        <taxon>Achromobacter</taxon>
    </lineage>
</organism>
<keyword evidence="6 8" id="KW-0143">Chaperone</keyword>
<evidence type="ECO:0000256" key="2">
    <source>
        <dbReference type="ARBA" id="ARBA00007399"/>
    </source>
</evidence>
<feature type="signal peptide" evidence="9">
    <location>
        <begin position="1"/>
        <end position="28"/>
    </location>
</feature>
<dbReference type="InterPro" id="IPR018046">
    <property type="entry name" value="Pili_assmbl_chaperone_CS"/>
</dbReference>
<evidence type="ECO:0000256" key="3">
    <source>
        <dbReference type="ARBA" id="ARBA00022558"/>
    </source>
</evidence>
<dbReference type="RefSeq" id="WP_175175262.1">
    <property type="nucleotide sequence ID" value="NZ_CADIJX010000003.1"/>
</dbReference>
<dbReference type="InterPro" id="IPR050643">
    <property type="entry name" value="Periplasmic_pilus_chap"/>
</dbReference>
<dbReference type="PANTHER" id="PTHR30251">
    <property type="entry name" value="PILUS ASSEMBLY CHAPERONE"/>
    <property type="match status" value="1"/>
</dbReference>
<evidence type="ECO:0000256" key="1">
    <source>
        <dbReference type="ARBA" id="ARBA00004418"/>
    </source>
</evidence>
<reference evidence="12 13" key="1">
    <citation type="submission" date="2020-04" db="EMBL/GenBank/DDBJ databases">
        <authorList>
            <person name="De Canck E."/>
        </authorList>
    </citation>
    <scope>NUCLEOTIDE SEQUENCE [LARGE SCALE GENOMIC DNA]</scope>
    <source>
        <strain evidence="12 13">LMG 3431</strain>
    </source>
</reference>
<name>A0A6S6Z7B0_9BURK</name>
<evidence type="ECO:0000256" key="8">
    <source>
        <dbReference type="RuleBase" id="RU003918"/>
    </source>
</evidence>
<sequence length="252" mass="26955">MKANYATTTLARMAAFAAIVLAMGHAQASIVIAGTRVVYPANESEVTLKLSNEGQNPALVQVWTDKGDPSLTPSEEGGPFLVTPPIARVDPQKSQTLRIAYTGMPLPQDRESVFWLNVLEIPPKPDADAADVNALQFAFRSRIKLFFRPAKLPGQPGEAPAQVAWRVVVKAGTQHLEVRNPSAYHVSFSTIDIGSGNARTSIDAGLMLAPGETRLLPMKGKAASSTEKVRYEAVNDYGGVISGEATLQQGES</sequence>
<dbReference type="InterPro" id="IPR001829">
    <property type="entry name" value="Pili_assmbl_chaperone_bac"/>
</dbReference>
<dbReference type="GO" id="GO:0030288">
    <property type="term" value="C:outer membrane-bounded periplasmic space"/>
    <property type="evidence" value="ECO:0007669"/>
    <property type="project" value="InterPro"/>
</dbReference>
<dbReference type="InterPro" id="IPR013783">
    <property type="entry name" value="Ig-like_fold"/>
</dbReference>
<dbReference type="PANTHER" id="PTHR30251:SF2">
    <property type="entry name" value="FIMBRIAL CHAPERONE YADV-RELATED"/>
    <property type="match status" value="1"/>
</dbReference>
<dbReference type="InterPro" id="IPR008962">
    <property type="entry name" value="PapD-like_sf"/>
</dbReference>
<evidence type="ECO:0000313" key="12">
    <source>
        <dbReference type="EMBL" id="CAB3653897.1"/>
    </source>
</evidence>
<dbReference type="GO" id="GO:0071555">
    <property type="term" value="P:cell wall organization"/>
    <property type="evidence" value="ECO:0007669"/>
    <property type="project" value="InterPro"/>
</dbReference>
<evidence type="ECO:0000256" key="7">
    <source>
        <dbReference type="ARBA" id="ARBA00023319"/>
    </source>
</evidence>
<evidence type="ECO:0000256" key="9">
    <source>
        <dbReference type="SAM" id="SignalP"/>
    </source>
</evidence>
<dbReference type="SUPFAM" id="SSF49584">
    <property type="entry name" value="Periplasmic chaperone C-domain"/>
    <property type="match status" value="1"/>
</dbReference>
<comment type="similarity">
    <text evidence="2 8">Belongs to the periplasmic pilus chaperone family.</text>
</comment>
<keyword evidence="7" id="KW-0393">Immunoglobulin domain</keyword>
<keyword evidence="5" id="KW-0574">Periplasm</keyword>
<feature type="domain" description="Pili assembly chaperone N-terminal" evidence="10">
    <location>
        <begin position="29"/>
        <end position="152"/>
    </location>
</feature>
<evidence type="ECO:0000259" key="10">
    <source>
        <dbReference type="Pfam" id="PF00345"/>
    </source>
</evidence>
<feature type="domain" description="Pili assembly chaperone C-terminal" evidence="11">
    <location>
        <begin position="178"/>
        <end position="241"/>
    </location>
</feature>
<keyword evidence="13" id="KW-1185">Reference proteome</keyword>
<keyword evidence="4 9" id="KW-0732">Signal</keyword>